<dbReference type="PANTHER" id="PTHR47150">
    <property type="entry name" value="OS12G0169200 PROTEIN"/>
    <property type="match status" value="1"/>
</dbReference>
<evidence type="ECO:0000313" key="7">
    <source>
        <dbReference type="EMBL" id="GJT32040.1"/>
    </source>
</evidence>
<dbReference type="SMART" id="SM00380">
    <property type="entry name" value="AP2"/>
    <property type="match status" value="1"/>
</dbReference>
<keyword evidence="4" id="KW-0804">Transcription</keyword>
<dbReference type="InterPro" id="IPR016177">
    <property type="entry name" value="DNA-bd_dom_sf"/>
</dbReference>
<dbReference type="PANTHER" id="PTHR47150:SF4">
    <property type="entry name" value="HARBINGER TRANSPOSASE-DERIVED PROTEIN-RELATED"/>
    <property type="match status" value="1"/>
</dbReference>
<name>A0ABQ5CY47_9ASTR</name>
<dbReference type="Gene3D" id="3.40.50.300">
    <property type="entry name" value="P-loop containing nucleotide triphosphate hydrolases"/>
    <property type="match status" value="1"/>
</dbReference>
<dbReference type="Pfam" id="PF04827">
    <property type="entry name" value="Plant_tran"/>
    <property type="match status" value="1"/>
</dbReference>
<keyword evidence="2" id="KW-0805">Transcription regulation</keyword>
<protein>
    <submittedName>
        <fullName evidence="7">Eukaryotic initiation factor 4A</fullName>
    </submittedName>
</protein>
<evidence type="ECO:0000256" key="5">
    <source>
        <dbReference type="ARBA" id="ARBA00023242"/>
    </source>
</evidence>
<evidence type="ECO:0000259" key="6">
    <source>
        <dbReference type="PROSITE" id="PS51032"/>
    </source>
</evidence>
<keyword evidence="3" id="KW-0238">DNA-binding</keyword>
<dbReference type="InterPro" id="IPR036955">
    <property type="entry name" value="AP2/ERF_dom_sf"/>
</dbReference>
<dbReference type="EMBL" id="BQNB010014757">
    <property type="protein sequence ID" value="GJT32040.1"/>
    <property type="molecule type" value="Genomic_DNA"/>
</dbReference>
<dbReference type="Gene3D" id="3.30.730.10">
    <property type="entry name" value="AP2/ERF domain"/>
    <property type="match status" value="1"/>
</dbReference>
<dbReference type="InterPro" id="IPR027417">
    <property type="entry name" value="P-loop_NTPase"/>
</dbReference>
<accession>A0ABQ5CY47</accession>
<dbReference type="Proteomes" id="UP001151760">
    <property type="component" value="Unassembled WGS sequence"/>
</dbReference>
<keyword evidence="7" id="KW-0648">Protein biosynthesis</keyword>
<gene>
    <name evidence="7" type="ORF">Tco_0922459</name>
</gene>
<keyword evidence="7" id="KW-0396">Initiation factor</keyword>
<dbReference type="CDD" id="cd00018">
    <property type="entry name" value="AP2"/>
    <property type="match status" value="1"/>
</dbReference>
<proteinExistence type="predicted"/>
<sequence>MRFRKPALFSSNFVCIRMEVSRRDPWRKVRVWLGTFGTAEQAARAYDRAAIHFRGEKAKTNFPKSDYREPAVPPVKSKCNNIKLNNGYMPKYLRKPTLEDVVKIQQKHNNVHGFPGMLGSIDCMHWEWKNCPVSWQGQYGRGDKKYPTIMLEAVASQDLWIWHAFYGMAGANNDINYRNGYYLADGIYPEWASFVKSFTVATDPKHTYFKQRQESARKDVERAFGSQGRCGNYANNGPCNSKSTHYVESSAPAAAKSAAAAASSVVLGHGGAANDVEDGQMGRCYSSESAAAARRSLLLKSVRSDDSERGGIEMREKRDKKLRETLVDLLGMAGRRPWLPMVVCCNTRDELDAVCSAVSNISYIYVTPLYSDLAEAERALILDKFRHATMKWNQNAAVQSGSEEAGNEEQKSHMIVATDACLPLLASGESPISSSVLINYELPTKKETYTRRMATCLAADGIVINMVVGGEVVTLKSIEESSSLVIAEMPINIKGLLMSFSE</sequence>
<dbReference type="PROSITE" id="PS51032">
    <property type="entry name" value="AP2_ERF"/>
    <property type="match status" value="1"/>
</dbReference>
<dbReference type="InterPro" id="IPR006912">
    <property type="entry name" value="Harbinger_derived_prot"/>
</dbReference>
<dbReference type="SUPFAM" id="SSF52540">
    <property type="entry name" value="P-loop containing nucleoside triphosphate hydrolases"/>
    <property type="match status" value="1"/>
</dbReference>
<dbReference type="GO" id="GO:0003743">
    <property type="term" value="F:translation initiation factor activity"/>
    <property type="evidence" value="ECO:0007669"/>
    <property type="project" value="UniProtKB-KW"/>
</dbReference>
<organism evidence="7 8">
    <name type="scientific">Tanacetum coccineum</name>
    <dbReference type="NCBI Taxonomy" id="301880"/>
    <lineage>
        <taxon>Eukaryota</taxon>
        <taxon>Viridiplantae</taxon>
        <taxon>Streptophyta</taxon>
        <taxon>Embryophyta</taxon>
        <taxon>Tracheophyta</taxon>
        <taxon>Spermatophyta</taxon>
        <taxon>Magnoliopsida</taxon>
        <taxon>eudicotyledons</taxon>
        <taxon>Gunneridae</taxon>
        <taxon>Pentapetalae</taxon>
        <taxon>asterids</taxon>
        <taxon>campanulids</taxon>
        <taxon>Asterales</taxon>
        <taxon>Asteraceae</taxon>
        <taxon>Asteroideae</taxon>
        <taxon>Anthemideae</taxon>
        <taxon>Anthemidinae</taxon>
        <taxon>Tanacetum</taxon>
    </lineage>
</organism>
<comment type="caution">
    <text evidence="7">The sequence shown here is derived from an EMBL/GenBank/DDBJ whole genome shotgun (WGS) entry which is preliminary data.</text>
</comment>
<evidence type="ECO:0000256" key="3">
    <source>
        <dbReference type="ARBA" id="ARBA00023125"/>
    </source>
</evidence>
<reference evidence="7" key="2">
    <citation type="submission" date="2022-01" db="EMBL/GenBank/DDBJ databases">
        <authorList>
            <person name="Yamashiro T."/>
            <person name="Shiraishi A."/>
            <person name="Satake H."/>
            <person name="Nakayama K."/>
        </authorList>
    </citation>
    <scope>NUCLEOTIDE SEQUENCE</scope>
</reference>
<comment type="subcellular location">
    <subcellularLocation>
        <location evidence="1">Nucleus</location>
    </subcellularLocation>
</comment>
<keyword evidence="8" id="KW-1185">Reference proteome</keyword>
<evidence type="ECO:0000256" key="1">
    <source>
        <dbReference type="ARBA" id="ARBA00004123"/>
    </source>
</evidence>
<evidence type="ECO:0000256" key="4">
    <source>
        <dbReference type="ARBA" id="ARBA00023163"/>
    </source>
</evidence>
<keyword evidence="5" id="KW-0539">Nucleus</keyword>
<evidence type="ECO:0000256" key="2">
    <source>
        <dbReference type="ARBA" id="ARBA00023015"/>
    </source>
</evidence>
<dbReference type="InterPro" id="IPR001471">
    <property type="entry name" value="AP2/ERF_dom"/>
</dbReference>
<reference evidence="7" key="1">
    <citation type="journal article" date="2022" name="Int. J. Mol. Sci.">
        <title>Draft Genome of Tanacetum Coccineum: Genomic Comparison of Closely Related Tanacetum-Family Plants.</title>
        <authorList>
            <person name="Yamashiro T."/>
            <person name="Shiraishi A."/>
            <person name="Nakayama K."/>
            <person name="Satake H."/>
        </authorList>
    </citation>
    <scope>NUCLEOTIDE SEQUENCE</scope>
</reference>
<dbReference type="SUPFAM" id="SSF54171">
    <property type="entry name" value="DNA-binding domain"/>
    <property type="match status" value="1"/>
</dbReference>
<feature type="domain" description="AP2/ERF" evidence="6">
    <location>
        <begin position="1"/>
        <end position="63"/>
    </location>
</feature>
<evidence type="ECO:0000313" key="8">
    <source>
        <dbReference type="Proteomes" id="UP001151760"/>
    </source>
</evidence>